<dbReference type="EMBL" id="UZAH01027124">
    <property type="protein sequence ID" value="VDO88786.1"/>
    <property type="molecule type" value="Genomic_DNA"/>
</dbReference>
<accession>A0A3P7YL06</accession>
<evidence type="ECO:0000313" key="1">
    <source>
        <dbReference type="EMBL" id="VDO88786.1"/>
    </source>
</evidence>
<protein>
    <submittedName>
        <fullName evidence="3">Phage protein</fullName>
    </submittedName>
</protein>
<organism evidence="2 3">
    <name type="scientific">Heligmosomoides polygyrus</name>
    <name type="common">Parasitic roundworm</name>
    <dbReference type="NCBI Taxonomy" id="6339"/>
    <lineage>
        <taxon>Eukaryota</taxon>
        <taxon>Metazoa</taxon>
        <taxon>Ecdysozoa</taxon>
        <taxon>Nematoda</taxon>
        <taxon>Chromadorea</taxon>
        <taxon>Rhabditida</taxon>
        <taxon>Rhabditina</taxon>
        <taxon>Rhabditomorpha</taxon>
        <taxon>Strongyloidea</taxon>
        <taxon>Heligmosomidae</taxon>
        <taxon>Heligmosomoides</taxon>
    </lineage>
</organism>
<accession>A0A183FTQ8</accession>
<evidence type="ECO:0000313" key="2">
    <source>
        <dbReference type="Proteomes" id="UP000050761"/>
    </source>
</evidence>
<dbReference type="Proteomes" id="UP000050761">
    <property type="component" value="Unassembled WGS sequence"/>
</dbReference>
<sequence>MQGAMPFKGNYISYYDFKTNRVAVIDETLKTGNKTCFVMPLDRSNLHDADAMRGAAAIASKKTSQTQGWDEKWQYLPSPLTMTGQQMFNPAIPECVGARWIQLDYVGSDQKNRKCSDCYDFCLPDYGIEKDTVRNEEQLNIVKRICFYLFVPEWRTYAQANNIEQVRSGSSQMVCKQYDGMFLAETK</sequence>
<keyword evidence="2" id="KW-1185">Reference proteome</keyword>
<reference evidence="1 2" key="1">
    <citation type="submission" date="2018-11" db="EMBL/GenBank/DDBJ databases">
        <authorList>
            <consortium name="Pathogen Informatics"/>
        </authorList>
    </citation>
    <scope>NUCLEOTIDE SEQUENCE [LARGE SCALE GENOMIC DNA]</scope>
</reference>
<gene>
    <name evidence="1" type="ORF">HPBE_LOCUS11490</name>
</gene>
<evidence type="ECO:0000313" key="3">
    <source>
        <dbReference type="WBParaSite" id="HPBE_0001148901-mRNA-1"/>
    </source>
</evidence>
<proteinExistence type="predicted"/>
<dbReference type="OrthoDB" id="5869318at2759"/>
<name>A0A183FTQ8_HELPZ</name>
<reference evidence="3" key="2">
    <citation type="submission" date="2019-09" db="UniProtKB">
        <authorList>
            <consortium name="WormBaseParasite"/>
        </authorList>
    </citation>
    <scope>IDENTIFICATION</scope>
</reference>
<dbReference type="WBParaSite" id="HPBE_0001148901-mRNA-1">
    <property type="protein sequence ID" value="HPBE_0001148901-mRNA-1"/>
    <property type="gene ID" value="HPBE_0001148901"/>
</dbReference>
<dbReference type="AlphaFoldDB" id="A0A183FTQ8"/>